<gene>
    <name evidence="1" type="ORF">SteCoe_16058</name>
</gene>
<keyword evidence="2" id="KW-1185">Reference proteome</keyword>
<evidence type="ECO:0000313" key="2">
    <source>
        <dbReference type="Proteomes" id="UP000187209"/>
    </source>
</evidence>
<dbReference type="OrthoDB" id="282867at2759"/>
<name>A0A1R2C230_9CILI</name>
<comment type="caution">
    <text evidence="1">The sequence shown here is derived from an EMBL/GenBank/DDBJ whole genome shotgun (WGS) entry which is preliminary data.</text>
</comment>
<organism evidence="1 2">
    <name type="scientific">Stentor coeruleus</name>
    <dbReference type="NCBI Taxonomy" id="5963"/>
    <lineage>
        <taxon>Eukaryota</taxon>
        <taxon>Sar</taxon>
        <taxon>Alveolata</taxon>
        <taxon>Ciliophora</taxon>
        <taxon>Postciliodesmatophora</taxon>
        <taxon>Heterotrichea</taxon>
        <taxon>Heterotrichida</taxon>
        <taxon>Stentoridae</taxon>
        <taxon>Stentor</taxon>
    </lineage>
</organism>
<accession>A0A1R2C230</accession>
<protein>
    <submittedName>
        <fullName evidence="1">Uncharacterized protein</fullName>
    </submittedName>
</protein>
<evidence type="ECO:0000313" key="1">
    <source>
        <dbReference type="EMBL" id="OMJ83078.1"/>
    </source>
</evidence>
<dbReference type="InterPro" id="IPR010736">
    <property type="entry name" value="SHIPPO-rpt"/>
</dbReference>
<sequence length="260" mass="29480">MQSRNLSEPKDIKNISKLDNLTINTALQPKLSSSNLGQSRVKIFRDSSGSLRREQSATWSFPKAKRFASRTQTFDVPYFELPSTLEKRFTSMGKGNRYSTVINDNPSPNNYNLPSQFDPLLRKAGAIFGPIPVKHIPKKYPYPGPGAYNLEKSFIDKSKGVTIKSRKVIHNKNSEFPAPNNYSISEKLIKRSRFNDINVTMGRGKRYEFFDKCKIYVASQDYPGPGSYTIMSKFDNFATPMLRSKLSLSNANKLSESFFA</sequence>
<dbReference type="Pfam" id="PF07004">
    <property type="entry name" value="SHIPPO-rpt"/>
    <property type="match status" value="1"/>
</dbReference>
<reference evidence="1 2" key="1">
    <citation type="submission" date="2016-11" db="EMBL/GenBank/DDBJ databases">
        <title>The macronuclear genome of Stentor coeruleus: a giant cell with tiny introns.</title>
        <authorList>
            <person name="Slabodnick M."/>
            <person name="Ruby J.G."/>
            <person name="Reiff S.B."/>
            <person name="Swart E.C."/>
            <person name="Gosai S."/>
            <person name="Prabakaran S."/>
            <person name="Witkowska E."/>
            <person name="Larue G.E."/>
            <person name="Fisher S."/>
            <person name="Freeman R.M."/>
            <person name="Gunawardena J."/>
            <person name="Chu W."/>
            <person name="Stover N.A."/>
            <person name="Gregory B.D."/>
            <person name="Nowacki M."/>
            <person name="Derisi J."/>
            <person name="Roy S.W."/>
            <person name="Marshall W.F."/>
            <person name="Sood P."/>
        </authorList>
    </citation>
    <scope>NUCLEOTIDE SEQUENCE [LARGE SCALE GENOMIC DNA]</scope>
    <source>
        <strain evidence="1">WM001</strain>
    </source>
</reference>
<dbReference type="Proteomes" id="UP000187209">
    <property type="component" value="Unassembled WGS sequence"/>
</dbReference>
<proteinExistence type="predicted"/>
<dbReference type="EMBL" id="MPUH01000316">
    <property type="protein sequence ID" value="OMJ83078.1"/>
    <property type="molecule type" value="Genomic_DNA"/>
</dbReference>
<dbReference type="AlphaFoldDB" id="A0A1R2C230"/>